<protein>
    <submittedName>
        <fullName evidence="1">Uncharacterized protein</fullName>
    </submittedName>
</protein>
<name>A0AAW1DH81_9HEMI</name>
<gene>
    <name evidence="1" type="ORF">O3M35_006732</name>
</gene>
<dbReference type="AlphaFoldDB" id="A0AAW1DH81"/>
<keyword evidence="2" id="KW-1185">Reference proteome</keyword>
<dbReference type="Proteomes" id="UP001461498">
    <property type="component" value="Unassembled WGS sequence"/>
</dbReference>
<organism evidence="1 2">
    <name type="scientific">Rhynocoris fuscipes</name>
    <dbReference type="NCBI Taxonomy" id="488301"/>
    <lineage>
        <taxon>Eukaryota</taxon>
        <taxon>Metazoa</taxon>
        <taxon>Ecdysozoa</taxon>
        <taxon>Arthropoda</taxon>
        <taxon>Hexapoda</taxon>
        <taxon>Insecta</taxon>
        <taxon>Pterygota</taxon>
        <taxon>Neoptera</taxon>
        <taxon>Paraneoptera</taxon>
        <taxon>Hemiptera</taxon>
        <taxon>Heteroptera</taxon>
        <taxon>Panheteroptera</taxon>
        <taxon>Cimicomorpha</taxon>
        <taxon>Reduviidae</taxon>
        <taxon>Harpactorinae</taxon>
        <taxon>Harpactorini</taxon>
        <taxon>Rhynocoris</taxon>
    </lineage>
</organism>
<evidence type="ECO:0000313" key="2">
    <source>
        <dbReference type="Proteomes" id="UP001461498"/>
    </source>
</evidence>
<comment type="caution">
    <text evidence="1">The sequence shown here is derived from an EMBL/GenBank/DDBJ whole genome shotgun (WGS) entry which is preliminary data.</text>
</comment>
<reference evidence="1 2" key="1">
    <citation type="submission" date="2022-12" db="EMBL/GenBank/DDBJ databases">
        <title>Chromosome-level genome assembly of true bugs.</title>
        <authorList>
            <person name="Ma L."/>
            <person name="Li H."/>
        </authorList>
    </citation>
    <scope>NUCLEOTIDE SEQUENCE [LARGE SCALE GENOMIC DNA]</scope>
    <source>
        <strain evidence="1">Lab_2022b</strain>
    </source>
</reference>
<sequence>MPQRVPSGGLSPPSGADYSAVLAAESFDLSLLPPSPTIHVNDNNSEKSEDHKLLREVLKDTSFQRKYNLIPVSVGELGTGFRTEMEEVSMDLAQEEIEPMLSLAMEQLKTEVHSTCSVLGISRGESILSSILICLFILHYSSGNYIPFQDLFVINFSHTFETTFYYCSYRVYQNYLSKSLQINFK</sequence>
<evidence type="ECO:0000313" key="1">
    <source>
        <dbReference type="EMBL" id="KAK9509405.1"/>
    </source>
</evidence>
<accession>A0AAW1DH81</accession>
<dbReference type="EMBL" id="JAPXFL010000003">
    <property type="protein sequence ID" value="KAK9509405.1"/>
    <property type="molecule type" value="Genomic_DNA"/>
</dbReference>
<proteinExistence type="predicted"/>